<name>A0A8S5V052_9CAUD</name>
<reference evidence="1" key="1">
    <citation type="journal article" date="2021" name="Proc. Natl. Acad. Sci. U.S.A.">
        <title>A Catalog of Tens of Thousands of Viruses from Human Metagenomes Reveals Hidden Associations with Chronic Diseases.</title>
        <authorList>
            <person name="Tisza M.J."/>
            <person name="Buck C.B."/>
        </authorList>
    </citation>
    <scope>NUCLEOTIDE SEQUENCE</scope>
    <source>
        <strain evidence="1">CtBeL15</strain>
    </source>
</reference>
<sequence length="47" mass="5483">MKLARTKIRLYLISEQDNADTFIIIVADTTIINLSPHIVNYNFIFRS</sequence>
<protein>
    <submittedName>
        <fullName evidence="1">Uncharacterized protein</fullName>
    </submittedName>
</protein>
<dbReference type="EMBL" id="BK016176">
    <property type="protein sequence ID" value="DAG00085.1"/>
    <property type="molecule type" value="Genomic_DNA"/>
</dbReference>
<organism evidence="1">
    <name type="scientific">Siphoviridae sp. ctBeL15</name>
    <dbReference type="NCBI Taxonomy" id="2825374"/>
    <lineage>
        <taxon>Viruses</taxon>
        <taxon>Duplodnaviria</taxon>
        <taxon>Heunggongvirae</taxon>
        <taxon>Uroviricota</taxon>
        <taxon>Caudoviricetes</taxon>
    </lineage>
</organism>
<accession>A0A8S5V052</accession>
<proteinExistence type="predicted"/>
<evidence type="ECO:0000313" key="1">
    <source>
        <dbReference type="EMBL" id="DAG00085.1"/>
    </source>
</evidence>